<dbReference type="GO" id="GO:0015833">
    <property type="term" value="P:peptide transport"/>
    <property type="evidence" value="ECO:0007669"/>
    <property type="project" value="TreeGrafter"/>
</dbReference>
<dbReference type="RefSeq" id="WP_052111177.1">
    <property type="nucleotide sequence ID" value="NZ_AVBF01000008.1"/>
</dbReference>
<dbReference type="Gene3D" id="3.10.105.10">
    <property type="entry name" value="Dipeptide-binding Protein, Domain 3"/>
    <property type="match status" value="1"/>
</dbReference>
<accession>A0A0A2TD81</accession>
<dbReference type="Pfam" id="PF12793">
    <property type="entry name" value="SgrR_N"/>
    <property type="match status" value="1"/>
</dbReference>
<dbReference type="SUPFAM" id="SSF53850">
    <property type="entry name" value="Periplasmic binding protein-like II"/>
    <property type="match status" value="1"/>
</dbReference>
<protein>
    <submittedName>
        <fullName evidence="4">ABC transporter substrate-binding protein</fullName>
    </submittedName>
</protein>
<evidence type="ECO:0000313" key="5">
    <source>
        <dbReference type="Proteomes" id="UP000030147"/>
    </source>
</evidence>
<dbReference type="STRING" id="1385514.N782_01275"/>
<gene>
    <name evidence="4" type="ORF">N782_01275</name>
</gene>
<feature type="domain" description="Solute-binding protein family 5" evidence="2">
    <location>
        <begin position="171"/>
        <end position="490"/>
    </location>
</feature>
<dbReference type="Pfam" id="PF00496">
    <property type="entry name" value="SBP_bac_5"/>
    <property type="match status" value="1"/>
</dbReference>
<evidence type="ECO:0000256" key="1">
    <source>
        <dbReference type="ARBA" id="ARBA00023125"/>
    </source>
</evidence>
<keyword evidence="5" id="KW-1185">Reference proteome</keyword>
<dbReference type="PANTHER" id="PTHR30290:SF72">
    <property type="entry name" value="HTH-TYPE TRANSCRIPTIONAL REGULATOR SGRR"/>
    <property type="match status" value="1"/>
</dbReference>
<keyword evidence="1" id="KW-0238">DNA-binding</keyword>
<evidence type="ECO:0000259" key="3">
    <source>
        <dbReference type="Pfam" id="PF12793"/>
    </source>
</evidence>
<dbReference type="eggNOG" id="COG4533">
    <property type="taxonomic scope" value="Bacteria"/>
</dbReference>
<sequence>MLDQRYFTMRAHLYEREHNQICTFKLQELEDIWYCSTKNVKRILHELEAQERLVYQPGRGRGNPSTLQFLSPFQSEVDHYVKNCLHYDQLDKAAQLLRLPIPKSWIAKSSSDIRKMFGYQSDTASKDILHAFITRDVMTLDPLRVAISFEAHLLEQLGDALLTYDAQHDVIRPHIAHRYEVDETYQVWTFHLRKSVQFHHREELTSRDVEATLIRVQQGPISTSWMTQEIVNIECQGPYKIVITLSKPNPFFARYMASSNLCILPADTPFDEYEWIGTGPFFMKERTEHKLVLEAFDSYFKERPLLDEVHFYKVSPEVADVVNFTIDSPDLSEPQSKHEIETGFRFLTFNFQQDNIVQQPDFREAIFHLLDMNKMAKALQWENWVEASSFMAHRSEHLPKDSQRIPHLLKKAGYKGETLRLYHLNFERAKREVDWFADEARKYGISFELHPFTFKDFYEKNMDPMIDLIFMGEVSSLDPHLSFLGAFYNDTLLFRRMFPENALTWIDAELEELKKQMDASAREAIMARVEAYIRNHNLLIFQHHPVKTRTFHPLIQNVEFQSFGHFDLTKLWIPN</sequence>
<name>A0A0A2TD81_9BACI</name>
<feature type="domain" description="Transcriptional regulator SgrR N-terminal HTH" evidence="3">
    <location>
        <begin position="12"/>
        <end position="98"/>
    </location>
</feature>
<evidence type="ECO:0000313" key="4">
    <source>
        <dbReference type="EMBL" id="KGP73792.1"/>
    </source>
</evidence>
<evidence type="ECO:0000259" key="2">
    <source>
        <dbReference type="Pfam" id="PF00496"/>
    </source>
</evidence>
<dbReference type="PANTHER" id="PTHR30290">
    <property type="entry name" value="PERIPLASMIC BINDING COMPONENT OF ABC TRANSPORTER"/>
    <property type="match status" value="1"/>
</dbReference>
<proteinExistence type="predicted"/>
<dbReference type="GO" id="GO:0003677">
    <property type="term" value="F:DNA binding"/>
    <property type="evidence" value="ECO:0007669"/>
    <property type="project" value="UniProtKB-KW"/>
</dbReference>
<dbReference type="AlphaFoldDB" id="A0A0A2TD81"/>
<dbReference type="OrthoDB" id="5894719at2"/>
<dbReference type="EMBL" id="AVBF01000008">
    <property type="protein sequence ID" value="KGP73792.1"/>
    <property type="molecule type" value="Genomic_DNA"/>
</dbReference>
<dbReference type="GO" id="GO:1904680">
    <property type="term" value="F:peptide transmembrane transporter activity"/>
    <property type="evidence" value="ECO:0007669"/>
    <property type="project" value="TreeGrafter"/>
</dbReference>
<dbReference type="Proteomes" id="UP000030147">
    <property type="component" value="Unassembled WGS sequence"/>
</dbReference>
<reference evidence="4 5" key="1">
    <citation type="journal article" date="2015" name="Stand. Genomic Sci.">
        <title>High quality draft genome sequence of the moderately halophilic bacterium Pontibacillus yanchengensis Y32(T) and comparison among Pontibacillus genomes.</title>
        <authorList>
            <person name="Huang J."/>
            <person name="Qiao Z.X."/>
            <person name="Tang J.W."/>
            <person name="Wang G."/>
        </authorList>
    </citation>
    <scope>NUCLEOTIDE SEQUENCE [LARGE SCALE GENOMIC DNA]</scope>
    <source>
        <strain evidence="4 5">Y32</strain>
    </source>
</reference>
<dbReference type="InterPro" id="IPR025370">
    <property type="entry name" value="SgrR_HTH_N"/>
</dbReference>
<dbReference type="InterPro" id="IPR000914">
    <property type="entry name" value="SBP_5_dom"/>
</dbReference>
<comment type="caution">
    <text evidence="4">The sequence shown here is derived from an EMBL/GenBank/DDBJ whole genome shotgun (WGS) entry which is preliminary data.</text>
</comment>
<dbReference type="Gene3D" id="3.40.190.10">
    <property type="entry name" value="Periplasmic binding protein-like II"/>
    <property type="match status" value="1"/>
</dbReference>
<dbReference type="InterPro" id="IPR039424">
    <property type="entry name" value="SBP_5"/>
</dbReference>
<organism evidence="4 5">
    <name type="scientific">Pontibacillus yanchengensis Y32</name>
    <dbReference type="NCBI Taxonomy" id="1385514"/>
    <lineage>
        <taxon>Bacteria</taxon>
        <taxon>Bacillati</taxon>
        <taxon>Bacillota</taxon>
        <taxon>Bacilli</taxon>
        <taxon>Bacillales</taxon>
        <taxon>Bacillaceae</taxon>
        <taxon>Pontibacillus</taxon>
    </lineage>
</organism>
<dbReference type="Gene3D" id="3.90.76.10">
    <property type="entry name" value="Dipeptide-binding Protein, Domain 1"/>
    <property type="match status" value="1"/>
</dbReference>